<dbReference type="PATRIC" id="fig|1114972.6.peg.1292"/>
<dbReference type="STRING" id="1114972.FD35_GL001274"/>
<name>A0A0R1RKK4_9LACO</name>
<dbReference type="InterPro" id="IPR012341">
    <property type="entry name" value="6hp_glycosidase-like_sf"/>
</dbReference>
<evidence type="ECO:0000313" key="3">
    <source>
        <dbReference type="Proteomes" id="UP000051999"/>
    </source>
</evidence>
<protein>
    <recommendedName>
        <fullName evidence="4">Glycosyl hydrolase family 8</fullName>
    </recommendedName>
</protein>
<evidence type="ECO:0008006" key="4">
    <source>
        <dbReference type="Google" id="ProtNLM"/>
    </source>
</evidence>
<accession>A0A0R1RKK4</accession>
<dbReference type="GO" id="GO:0005975">
    <property type="term" value="P:carbohydrate metabolic process"/>
    <property type="evidence" value="ECO:0007669"/>
    <property type="project" value="InterPro"/>
</dbReference>
<gene>
    <name evidence="2" type="ORF">FD35_GL001274</name>
</gene>
<evidence type="ECO:0000313" key="2">
    <source>
        <dbReference type="EMBL" id="KRL56977.1"/>
    </source>
</evidence>
<evidence type="ECO:0000256" key="1">
    <source>
        <dbReference type="SAM" id="SignalP"/>
    </source>
</evidence>
<dbReference type="Gene3D" id="1.50.10.10">
    <property type="match status" value="1"/>
</dbReference>
<sequence>MTQWRRYLTLVSLLVLLMVSGPLLNVQADTDAQSLESAHQALTKFVTTKLVTKQGVKTNVNDQVNAGGDTASGNELLSESAGLYLQHLALTNQREAFTKFYQQTKTTFYAHNQFSYRYNPRTKKRSNVNATLDDLRIIGALIQYDKTFRTKHYQREIKSLWHHQQKQALKQGHVADFYDPQSKKRPQTGTLSYFDFLTLRQVEGNTKTYQKQLRLVQGGFISRKMPFYARRYNYHTQKYTTGNINTTEGLVTLLHVAQIGRLKPSSERWLLQQTKHKSLVNQYDQHGHALTTDQSAANYALVMMIGNASGQKALQAAGQQQLLAMQVKNDASPLAGGFGDESTNTAYSFNNLMALVAMDGVTH</sequence>
<dbReference type="AlphaFoldDB" id="A0A0R1RKK4"/>
<comment type="caution">
    <text evidence="2">The sequence shown here is derived from an EMBL/GenBank/DDBJ whole genome shotgun (WGS) entry which is preliminary data.</text>
</comment>
<proteinExistence type="predicted"/>
<feature type="signal peptide" evidence="1">
    <location>
        <begin position="1"/>
        <end position="28"/>
    </location>
</feature>
<dbReference type="SUPFAM" id="SSF48208">
    <property type="entry name" value="Six-hairpin glycosidases"/>
    <property type="match status" value="1"/>
</dbReference>
<reference evidence="2 3" key="1">
    <citation type="journal article" date="2015" name="Genome Announc.">
        <title>Expanding the biotechnology potential of lactobacilli through comparative genomics of 213 strains and associated genera.</title>
        <authorList>
            <person name="Sun Z."/>
            <person name="Harris H.M."/>
            <person name="McCann A."/>
            <person name="Guo C."/>
            <person name="Argimon S."/>
            <person name="Zhang W."/>
            <person name="Yang X."/>
            <person name="Jeffery I.B."/>
            <person name="Cooney J.C."/>
            <person name="Kagawa T.F."/>
            <person name="Liu W."/>
            <person name="Song Y."/>
            <person name="Salvetti E."/>
            <person name="Wrobel A."/>
            <person name="Rasinkangas P."/>
            <person name="Parkhill J."/>
            <person name="Rea M.C."/>
            <person name="O'Sullivan O."/>
            <person name="Ritari J."/>
            <person name="Douillard F.P."/>
            <person name="Paul Ross R."/>
            <person name="Yang R."/>
            <person name="Briner A.E."/>
            <person name="Felis G.E."/>
            <person name="de Vos W.M."/>
            <person name="Barrangou R."/>
            <person name="Klaenhammer T.R."/>
            <person name="Caufield P.W."/>
            <person name="Cui Y."/>
            <person name="Zhang H."/>
            <person name="O'Toole P.W."/>
        </authorList>
    </citation>
    <scope>NUCLEOTIDE SEQUENCE [LARGE SCALE GENOMIC DNA]</scope>
    <source>
        <strain evidence="2 3">DSM 15814</strain>
    </source>
</reference>
<keyword evidence="1" id="KW-0732">Signal</keyword>
<dbReference type="EMBL" id="AZFF01000002">
    <property type="protein sequence ID" value="KRL56977.1"/>
    <property type="molecule type" value="Genomic_DNA"/>
</dbReference>
<dbReference type="InterPro" id="IPR008928">
    <property type="entry name" value="6-hairpin_glycosidase_sf"/>
</dbReference>
<dbReference type="eggNOG" id="COG3405">
    <property type="taxonomic scope" value="Bacteria"/>
</dbReference>
<dbReference type="Proteomes" id="UP000051999">
    <property type="component" value="Unassembled WGS sequence"/>
</dbReference>
<organism evidence="2 3">
    <name type="scientific">Furfurilactobacillus rossiae DSM 15814</name>
    <dbReference type="NCBI Taxonomy" id="1114972"/>
    <lineage>
        <taxon>Bacteria</taxon>
        <taxon>Bacillati</taxon>
        <taxon>Bacillota</taxon>
        <taxon>Bacilli</taxon>
        <taxon>Lactobacillales</taxon>
        <taxon>Lactobacillaceae</taxon>
        <taxon>Furfurilactobacillus</taxon>
    </lineage>
</organism>
<dbReference type="OrthoDB" id="1779554at2"/>
<feature type="chain" id="PRO_5006410065" description="Glycosyl hydrolase family 8" evidence="1">
    <location>
        <begin position="29"/>
        <end position="363"/>
    </location>
</feature>
<dbReference type="RefSeq" id="WP_017262568.1">
    <property type="nucleotide sequence ID" value="NZ_AUAW01000004.1"/>
</dbReference>
<keyword evidence="3" id="KW-1185">Reference proteome</keyword>